<organism evidence="1 2">
    <name type="scientific">Phaeosphaeria nodorum (strain SN15 / ATCC MYA-4574 / FGSC 10173)</name>
    <name type="common">Glume blotch fungus</name>
    <name type="synonym">Parastagonospora nodorum</name>
    <dbReference type="NCBI Taxonomy" id="321614"/>
    <lineage>
        <taxon>Eukaryota</taxon>
        <taxon>Fungi</taxon>
        <taxon>Dikarya</taxon>
        <taxon>Ascomycota</taxon>
        <taxon>Pezizomycotina</taxon>
        <taxon>Dothideomycetes</taxon>
        <taxon>Pleosporomycetidae</taxon>
        <taxon>Pleosporales</taxon>
        <taxon>Pleosporineae</taxon>
        <taxon>Phaeosphaeriaceae</taxon>
        <taxon>Parastagonospora</taxon>
    </lineage>
</organism>
<protein>
    <submittedName>
        <fullName evidence="1">Uncharacterized protein</fullName>
    </submittedName>
</protein>
<dbReference type="Proteomes" id="UP000663193">
    <property type="component" value="Chromosome 14"/>
</dbReference>
<evidence type="ECO:0000313" key="1">
    <source>
        <dbReference type="EMBL" id="QRD02718.1"/>
    </source>
</evidence>
<reference evidence="2" key="1">
    <citation type="journal article" date="2021" name="BMC Genomics">
        <title>Chromosome-level genome assembly and manually-curated proteome of model necrotroph Parastagonospora nodorum Sn15 reveals a genome-wide trove of candidate effector homologs, and redundancy of virulence-related functions within an accessory chromosome.</title>
        <authorList>
            <person name="Bertazzoni S."/>
            <person name="Jones D.A.B."/>
            <person name="Phan H.T."/>
            <person name="Tan K.-C."/>
            <person name="Hane J.K."/>
        </authorList>
    </citation>
    <scope>NUCLEOTIDE SEQUENCE [LARGE SCALE GENOMIC DNA]</scope>
    <source>
        <strain evidence="2">SN15 / ATCC MYA-4574 / FGSC 10173)</strain>
    </source>
</reference>
<name>A0A7U2I7Q9_PHANO</name>
<keyword evidence="2" id="KW-1185">Reference proteome</keyword>
<sequence>MTFEARRSTSRHIRDFQLDRVSQETYIWYLTTALEKRDALRMLNKPEFGKKIRMKNNRVSYGKK</sequence>
<evidence type="ECO:0000313" key="2">
    <source>
        <dbReference type="Proteomes" id="UP000663193"/>
    </source>
</evidence>
<dbReference type="VEuPathDB" id="FungiDB:JI435_418490"/>
<dbReference type="EMBL" id="CP069036">
    <property type="protein sequence ID" value="QRD02718.1"/>
    <property type="molecule type" value="Genomic_DNA"/>
</dbReference>
<gene>
    <name evidence="1" type="ORF">JI435_418490</name>
</gene>
<proteinExistence type="predicted"/>
<dbReference type="AlphaFoldDB" id="A0A7U2I7Q9"/>
<accession>A0A7U2I7Q9</accession>